<dbReference type="InterPro" id="IPR027417">
    <property type="entry name" value="P-loop_NTPase"/>
</dbReference>
<dbReference type="PRINTS" id="PR00449">
    <property type="entry name" value="RASTRNSFRMNG"/>
</dbReference>
<organism evidence="2 3">
    <name type="scientific">Halteria grandinella</name>
    <dbReference type="NCBI Taxonomy" id="5974"/>
    <lineage>
        <taxon>Eukaryota</taxon>
        <taxon>Sar</taxon>
        <taxon>Alveolata</taxon>
        <taxon>Ciliophora</taxon>
        <taxon>Intramacronucleata</taxon>
        <taxon>Spirotrichea</taxon>
        <taxon>Stichotrichia</taxon>
        <taxon>Sporadotrichida</taxon>
        <taxon>Halteriidae</taxon>
        <taxon>Halteria</taxon>
    </lineage>
</organism>
<dbReference type="PROSITE" id="PS51417">
    <property type="entry name" value="ARF"/>
    <property type="match status" value="1"/>
</dbReference>
<dbReference type="PROSITE" id="PS51420">
    <property type="entry name" value="RHO"/>
    <property type="match status" value="1"/>
</dbReference>
<keyword evidence="3" id="KW-1185">Reference proteome</keyword>
<name>A0A8J8NKI5_HALGN</name>
<dbReference type="NCBIfam" id="TIGR00231">
    <property type="entry name" value="small_GTP"/>
    <property type="match status" value="1"/>
</dbReference>
<keyword evidence="1" id="KW-0547">Nucleotide-binding</keyword>
<dbReference type="Proteomes" id="UP000785679">
    <property type="component" value="Unassembled WGS sequence"/>
</dbReference>
<protein>
    <submittedName>
        <fullName evidence="2">Uncharacterized protein</fullName>
    </submittedName>
</protein>
<dbReference type="SMART" id="SM00173">
    <property type="entry name" value="RAS"/>
    <property type="match status" value="1"/>
</dbReference>
<gene>
    <name evidence="2" type="ORF">FGO68_gene4357</name>
</gene>
<dbReference type="OrthoDB" id="63533at2759"/>
<reference evidence="2" key="1">
    <citation type="submission" date="2019-06" db="EMBL/GenBank/DDBJ databases">
        <authorList>
            <person name="Zheng W."/>
        </authorList>
    </citation>
    <scope>NUCLEOTIDE SEQUENCE</scope>
    <source>
        <strain evidence="2">QDHG01</strain>
    </source>
</reference>
<dbReference type="AlphaFoldDB" id="A0A8J8NKI5"/>
<dbReference type="FunFam" id="3.40.50.300:FF:000808">
    <property type="entry name" value="Small GTP-binding protein, putative"/>
    <property type="match status" value="1"/>
</dbReference>
<dbReference type="InterPro" id="IPR001806">
    <property type="entry name" value="Small_GTPase"/>
</dbReference>
<sequence length="225" mass="24920">MEKKISPAKVVVLGEARVGKTSLTQRFVNGQFNERQPSTVDATYQEKSLNIGSQSIKLVIWDTAGQERYHALNQVYYRGAEGAVVVYDCTDADTFKKMNQWVSELRQYLPQEVPIMIAGNKADLGASSSTKKIDDEQAQTYARSVNSQYFPTSAKTGNNVDEIFHALAKRIIDNQLHGTSQISLPTKLSSARGALKVEGLDFNPSVKLEDVKRQQRTGKKGGCCK</sequence>
<evidence type="ECO:0000256" key="1">
    <source>
        <dbReference type="ARBA" id="ARBA00022741"/>
    </source>
</evidence>
<dbReference type="Pfam" id="PF00071">
    <property type="entry name" value="Ras"/>
    <property type="match status" value="1"/>
</dbReference>
<dbReference type="SMART" id="SM00175">
    <property type="entry name" value="RAB"/>
    <property type="match status" value="1"/>
</dbReference>
<dbReference type="PROSITE" id="PS51419">
    <property type="entry name" value="RAB"/>
    <property type="match status" value="1"/>
</dbReference>
<evidence type="ECO:0000313" key="3">
    <source>
        <dbReference type="Proteomes" id="UP000785679"/>
    </source>
</evidence>
<dbReference type="EMBL" id="RRYP01014005">
    <property type="protein sequence ID" value="TNV76209.1"/>
    <property type="molecule type" value="Genomic_DNA"/>
</dbReference>
<dbReference type="PANTHER" id="PTHR47978">
    <property type="match status" value="1"/>
</dbReference>
<dbReference type="GO" id="GO:0003924">
    <property type="term" value="F:GTPase activity"/>
    <property type="evidence" value="ECO:0007669"/>
    <property type="project" value="InterPro"/>
</dbReference>
<dbReference type="SMART" id="SM00176">
    <property type="entry name" value="RAN"/>
    <property type="match status" value="1"/>
</dbReference>
<dbReference type="PROSITE" id="PS51421">
    <property type="entry name" value="RAS"/>
    <property type="match status" value="1"/>
</dbReference>
<dbReference type="SUPFAM" id="SSF52540">
    <property type="entry name" value="P-loop containing nucleoside triphosphate hydrolases"/>
    <property type="match status" value="1"/>
</dbReference>
<comment type="caution">
    <text evidence="2">The sequence shown here is derived from an EMBL/GenBank/DDBJ whole genome shotgun (WGS) entry which is preliminary data.</text>
</comment>
<proteinExistence type="predicted"/>
<dbReference type="SMART" id="SM00174">
    <property type="entry name" value="RHO"/>
    <property type="match status" value="1"/>
</dbReference>
<accession>A0A8J8NKI5</accession>
<evidence type="ECO:0000313" key="2">
    <source>
        <dbReference type="EMBL" id="TNV76209.1"/>
    </source>
</evidence>
<dbReference type="GO" id="GO:0005525">
    <property type="term" value="F:GTP binding"/>
    <property type="evidence" value="ECO:0007669"/>
    <property type="project" value="InterPro"/>
</dbReference>
<dbReference type="Gene3D" id="3.40.50.300">
    <property type="entry name" value="P-loop containing nucleotide triphosphate hydrolases"/>
    <property type="match status" value="1"/>
</dbReference>
<dbReference type="InterPro" id="IPR005225">
    <property type="entry name" value="Small_GTP-bd"/>
</dbReference>